<name>A0A6N8L687_9SPHI</name>
<dbReference type="AlphaFoldDB" id="A0A6N8L687"/>
<organism evidence="2 3">
    <name type="scientific">Sphingobacterium humi</name>
    <dbReference type="NCBI Taxonomy" id="1796905"/>
    <lineage>
        <taxon>Bacteria</taxon>
        <taxon>Pseudomonadati</taxon>
        <taxon>Bacteroidota</taxon>
        <taxon>Sphingobacteriia</taxon>
        <taxon>Sphingobacteriales</taxon>
        <taxon>Sphingobacteriaceae</taxon>
        <taxon>Sphingobacterium</taxon>
    </lineage>
</organism>
<keyword evidence="3" id="KW-1185">Reference proteome</keyword>
<gene>
    <name evidence="2" type="ORF">GQF63_18260</name>
</gene>
<evidence type="ECO:0000313" key="2">
    <source>
        <dbReference type="EMBL" id="MVZ63971.1"/>
    </source>
</evidence>
<keyword evidence="1" id="KW-0732">Signal</keyword>
<sequence>MFKRFLPLLLLPFCYTPSAQAQQSYYTLLQGGGQLGVLNPGNDGTFNGYTLHFIFGRNFDEKAFLGFGLGNETLRGDYSKAASAEAEARTYGYDRNLFPIFIDARLPFADFGAASRIGALANAGYSVKLGAVYDKGPLAKIGFFYLHDNMKRSNFTVSASYAYQQLNYGAFHERMNHQSIQLAVGLMLK</sequence>
<feature type="chain" id="PRO_5027031015" description="Outer membrane beta-barrel protein" evidence="1">
    <location>
        <begin position="22"/>
        <end position="189"/>
    </location>
</feature>
<dbReference type="Proteomes" id="UP000435036">
    <property type="component" value="Unassembled WGS sequence"/>
</dbReference>
<reference evidence="2 3" key="1">
    <citation type="submission" date="2019-12" db="EMBL/GenBank/DDBJ databases">
        <authorList>
            <person name="Dong K."/>
        </authorList>
    </citation>
    <scope>NUCLEOTIDE SEQUENCE [LARGE SCALE GENOMIC DNA]</scope>
    <source>
        <strain evidence="2 3">JCM 31225</strain>
    </source>
</reference>
<dbReference type="OrthoDB" id="791876at2"/>
<comment type="caution">
    <text evidence="2">The sequence shown here is derived from an EMBL/GenBank/DDBJ whole genome shotgun (WGS) entry which is preliminary data.</text>
</comment>
<evidence type="ECO:0008006" key="4">
    <source>
        <dbReference type="Google" id="ProtNLM"/>
    </source>
</evidence>
<feature type="signal peptide" evidence="1">
    <location>
        <begin position="1"/>
        <end position="21"/>
    </location>
</feature>
<dbReference type="RefSeq" id="WP_160370690.1">
    <property type="nucleotide sequence ID" value="NZ_WSQA01000018.1"/>
</dbReference>
<protein>
    <recommendedName>
        <fullName evidence="4">Outer membrane beta-barrel protein</fullName>
    </recommendedName>
</protein>
<proteinExistence type="predicted"/>
<evidence type="ECO:0000256" key="1">
    <source>
        <dbReference type="SAM" id="SignalP"/>
    </source>
</evidence>
<evidence type="ECO:0000313" key="3">
    <source>
        <dbReference type="Proteomes" id="UP000435036"/>
    </source>
</evidence>
<accession>A0A6N8L687</accession>
<dbReference type="EMBL" id="WSQA01000018">
    <property type="protein sequence ID" value="MVZ63971.1"/>
    <property type="molecule type" value="Genomic_DNA"/>
</dbReference>